<evidence type="ECO:0000313" key="2">
    <source>
        <dbReference type="EMBL" id="RPE08280.1"/>
    </source>
</evidence>
<keyword evidence="3" id="KW-1185">Reference proteome</keyword>
<evidence type="ECO:0000256" key="1">
    <source>
        <dbReference type="SAM" id="MobiDB-lite"/>
    </source>
</evidence>
<comment type="caution">
    <text evidence="2">The sequence shown here is derived from an EMBL/GenBank/DDBJ whole genome shotgun (WGS) entry which is preliminary data.</text>
</comment>
<proteinExistence type="predicted"/>
<evidence type="ECO:0000313" key="3">
    <source>
        <dbReference type="Proteomes" id="UP000278351"/>
    </source>
</evidence>
<organism evidence="2 3">
    <name type="scientific">Chitinophaga lutea</name>
    <dbReference type="NCBI Taxonomy" id="2488634"/>
    <lineage>
        <taxon>Bacteria</taxon>
        <taxon>Pseudomonadati</taxon>
        <taxon>Bacteroidota</taxon>
        <taxon>Chitinophagia</taxon>
        <taxon>Chitinophagales</taxon>
        <taxon>Chitinophagaceae</taxon>
        <taxon>Chitinophaga</taxon>
    </lineage>
</organism>
<name>A0A3N4PX81_9BACT</name>
<reference evidence="2 3" key="1">
    <citation type="submission" date="2018-11" db="EMBL/GenBank/DDBJ databases">
        <title>Chitinophaga lutea sp.nov., isolate from arsenic contaminated soil.</title>
        <authorList>
            <person name="Zong Y."/>
        </authorList>
    </citation>
    <scope>NUCLEOTIDE SEQUENCE [LARGE SCALE GENOMIC DNA]</scope>
    <source>
        <strain evidence="2 3">ZY74</strain>
    </source>
</reference>
<sequence>MICAAVLLTSGTAFFSITLLISPNMKRILFTLAALFILSAASAQRKELRQFTNDFAEIGETHRLGLSFLPLRIVSWFVPRSAWDGDAAYIKLALKKVRSVKLYTIQLQEGQPIPAQSIALLKENLKKGGNFEPLMEMRHKGSNIFLLSDGKNDERLDNLVVLIQDDEEMTMAHLRTRLTINDVSRVINKLQEHGQATQPAVEGGSGDVAKQP</sequence>
<dbReference type="InterPro" id="IPR025348">
    <property type="entry name" value="DUF4252"/>
</dbReference>
<feature type="region of interest" description="Disordered" evidence="1">
    <location>
        <begin position="192"/>
        <end position="212"/>
    </location>
</feature>
<dbReference type="AlphaFoldDB" id="A0A3N4PX81"/>
<gene>
    <name evidence="2" type="ORF">EGT74_14560</name>
</gene>
<protein>
    <submittedName>
        <fullName evidence="2">DUF4252 domain-containing protein</fullName>
    </submittedName>
</protein>
<dbReference type="Proteomes" id="UP000278351">
    <property type="component" value="Unassembled WGS sequence"/>
</dbReference>
<dbReference type="EMBL" id="RPDH01000002">
    <property type="protein sequence ID" value="RPE08280.1"/>
    <property type="molecule type" value="Genomic_DNA"/>
</dbReference>
<accession>A0A3N4PX81</accession>
<dbReference type="Pfam" id="PF14060">
    <property type="entry name" value="DUF4252"/>
    <property type="match status" value="1"/>
</dbReference>